<reference evidence="11 12" key="1">
    <citation type="journal article" date="2013" name="Genome Announc.">
        <title>Genome Sequence of the Polycyclic Aromatic Hydrocarbon-Degrading Bacterium Strain Marinobacter nanhaiticus D15-8WT.</title>
        <authorList>
            <person name="Cui Z."/>
            <person name="Gao W."/>
            <person name="Li Q."/>
            <person name="Xu G."/>
            <person name="Zheng L."/>
        </authorList>
    </citation>
    <scope>NUCLEOTIDE SEQUENCE [LARGE SCALE GENOMIC DNA]</scope>
    <source>
        <strain evidence="11 12">D15-8W</strain>
    </source>
</reference>
<dbReference type="PANTHER" id="PTHR30158">
    <property type="entry name" value="ACRA/E-RELATED COMPONENT OF DRUG EFFLUX TRANSPORTER"/>
    <property type="match status" value="1"/>
</dbReference>
<evidence type="ECO:0000256" key="1">
    <source>
        <dbReference type="ARBA" id="ARBA00004519"/>
    </source>
</evidence>
<evidence type="ECO:0000313" key="12">
    <source>
        <dbReference type="Proteomes" id="UP000013165"/>
    </source>
</evidence>
<organism evidence="11 12">
    <name type="scientific">Marinobacter nanhaiticus D15-8W</name>
    <dbReference type="NCBI Taxonomy" id="626887"/>
    <lineage>
        <taxon>Bacteria</taxon>
        <taxon>Pseudomonadati</taxon>
        <taxon>Pseudomonadota</taxon>
        <taxon>Gammaproteobacteria</taxon>
        <taxon>Pseudomonadales</taxon>
        <taxon>Marinobacteraceae</taxon>
        <taxon>Marinobacter</taxon>
    </lineage>
</organism>
<evidence type="ECO:0000256" key="2">
    <source>
        <dbReference type="ARBA" id="ARBA00009477"/>
    </source>
</evidence>
<evidence type="ECO:0000259" key="10">
    <source>
        <dbReference type="Pfam" id="PF25967"/>
    </source>
</evidence>
<dbReference type="GO" id="GO:0046677">
    <property type="term" value="P:response to antibiotic"/>
    <property type="evidence" value="ECO:0007669"/>
    <property type="project" value="TreeGrafter"/>
</dbReference>
<feature type="region of interest" description="Disordered" evidence="5">
    <location>
        <begin position="378"/>
        <end position="400"/>
    </location>
</feature>
<feature type="domain" description="Multidrug resistance protein MdtA-like beta-barrel" evidence="9">
    <location>
        <begin position="210"/>
        <end position="298"/>
    </location>
</feature>
<dbReference type="HOGENOM" id="CLU_018816_2_1_6"/>
<dbReference type="InterPro" id="IPR058624">
    <property type="entry name" value="MdtA-like_HH"/>
</dbReference>
<dbReference type="eggNOG" id="COG0845">
    <property type="taxonomic scope" value="Bacteria"/>
</dbReference>
<comment type="caution">
    <text evidence="11">The sequence shown here is derived from an EMBL/GenBank/DDBJ whole genome shotgun (WGS) entry which is preliminary data.</text>
</comment>
<dbReference type="InterPro" id="IPR006143">
    <property type="entry name" value="RND_pump_MFP"/>
</dbReference>
<dbReference type="EMBL" id="APLQ01000011">
    <property type="protein sequence ID" value="ENO15260.1"/>
    <property type="molecule type" value="Genomic_DNA"/>
</dbReference>
<feature type="chain" id="PRO_5004126697" evidence="6">
    <location>
        <begin position="20"/>
        <end position="400"/>
    </location>
</feature>
<comment type="similarity">
    <text evidence="2">Belongs to the membrane fusion protein (MFP) (TC 8.A.1) family.</text>
</comment>
<dbReference type="PANTHER" id="PTHR30158:SF3">
    <property type="entry name" value="MULTIDRUG EFFLUX PUMP SUBUNIT ACRA-RELATED"/>
    <property type="match status" value="1"/>
</dbReference>
<dbReference type="Gene3D" id="2.40.50.100">
    <property type="match status" value="1"/>
</dbReference>
<dbReference type="AlphaFoldDB" id="N6VYE4"/>
<accession>N6VYE4</accession>
<dbReference type="SUPFAM" id="SSF111369">
    <property type="entry name" value="HlyD-like secretion proteins"/>
    <property type="match status" value="1"/>
</dbReference>
<dbReference type="InterPro" id="IPR058625">
    <property type="entry name" value="MdtA-like_BSH"/>
</dbReference>
<proteinExistence type="inferred from homology"/>
<dbReference type="PROSITE" id="PS51257">
    <property type="entry name" value="PROKAR_LIPOPROTEIN"/>
    <property type="match status" value="1"/>
</dbReference>
<protein>
    <submittedName>
        <fullName evidence="11">Efflux RND transporter periplasmic adaptor subunit</fullName>
    </submittedName>
</protein>
<comment type="subcellular location">
    <subcellularLocation>
        <location evidence="1">Cell inner membrane</location>
        <topology evidence="1">Lipid-anchor</topology>
    </subcellularLocation>
</comment>
<dbReference type="Proteomes" id="UP000013165">
    <property type="component" value="Unassembled WGS sequence"/>
</dbReference>
<name>N6VYE4_9GAMM</name>
<evidence type="ECO:0000259" key="8">
    <source>
        <dbReference type="Pfam" id="PF25917"/>
    </source>
</evidence>
<dbReference type="Gene3D" id="2.40.30.170">
    <property type="match status" value="1"/>
</dbReference>
<dbReference type="FunFam" id="2.40.420.20:FF:000001">
    <property type="entry name" value="Efflux RND transporter periplasmic adaptor subunit"/>
    <property type="match status" value="1"/>
</dbReference>
<evidence type="ECO:0000256" key="6">
    <source>
        <dbReference type="SAM" id="SignalP"/>
    </source>
</evidence>
<dbReference type="InterPro" id="IPR058626">
    <property type="entry name" value="MdtA-like_b-barrel"/>
</dbReference>
<feature type="domain" description="Multidrug resistance protein MdtA-like alpha-helical hairpin" evidence="7">
    <location>
        <begin position="104"/>
        <end position="173"/>
    </location>
</feature>
<dbReference type="STRING" id="626887.J057_07916"/>
<dbReference type="OrthoDB" id="9800613at2"/>
<evidence type="ECO:0000256" key="3">
    <source>
        <dbReference type="ARBA" id="ARBA00023054"/>
    </source>
</evidence>
<sequence length="400" mass="42172">MRHSTQSLLLMLIASVLLTACGQQQDAAQAAGQQPAPKAGFITVQEKPFTLVNELPGRTTPYQVAEVRPQVTGIIEQRLFEEGETVEAGQALYKIDDKLYQASLASAKADLANAKASLESAQLTANRYEKLIKTGAVSQQELDEARATLNAGKAQVAANEAAVQTAGINLDYTTIEAPISGRIGRSSVTAGALVTANQTTSLVTIRQLDPIYVDLTQSYDELQTLRSAMANGKLETVGEDRAAVKLAQQNGTVYPHKGALQFSEYAVDEATGSVTLRALFPNPDGALLPGMFVRARLPQAERENAILVPQKGVSREPNGQATALVIGENDTVEKRNVTTEKAVGSQWLISDGLRAGDRLIVDGLQKIGVGGPVTPVDVTGEQGSAASGKAGIPAADTKQG</sequence>
<dbReference type="NCBIfam" id="TIGR01730">
    <property type="entry name" value="RND_mfp"/>
    <property type="match status" value="1"/>
</dbReference>
<keyword evidence="3 4" id="KW-0175">Coiled coil</keyword>
<dbReference type="InterPro" id="IPR058627">
    <property type="entry name" value="MdtA-like_C"/>
</dbReference>
<dbReference type="Gene3D" id="2.40.420.20">
    <property type="match status" value="1"/>
</dbReference>
<dbReference type="Pfam" id="PF25967">
    <property type="entry name" value="RND-MFP_C"/>
    <property type="match status" value="1"/>
</dbReference>
<dbReference type="Pfam" id="PF25917">
    <property type="entry name" value="BSH_RND"/>
    <property type="match status" value="1"/>
</dbReference>
<keyword evidence="6" id="KW-0732">Signal</keyword>
<feature type="coiled-coil region" evidence="4">
    <location>
        <begin position="104"/>
        <end position="131"/>
    </location>
</feature>
<keyword evidence="12" id="KW-1185">Reference proteome</keyword>
<dbReference type="GO" id="GO:0005886">
    <property type="term" value="C:plasma membrane"/>
    <property type="evidence" value="ECO:0007669"/>
    <property type="project" value="UniProtKB-SubCell"/>
</dbReference>
<dbReference type="PATRIC" id="fig|626887.3.peg.1578"/>
<feature type="domain" description="Multidrug resistance protein MdtA-like barrel-sandwich hybrid" evidence="8">
    <location>
        <begin position="64"/>
        <end position="205"/>
    </location>
</feature>
<evidence type="ECO:0000256" key="5">
    <source>
        <dbReference type="SAM" id="MobiDB-lite"/>
    </source>
</evidence>
<feature type="signal peptide" evidence="6">
    <location>
        <begin position="1"/>
        <end position="19"/>
    </location>
</feature>
<evidence type="ECO:0000256" key="4">
    <source>
        <dbReference type="SAM" id="Coils"/>
    </source>
</evidence>
<dbReference type="Pfam" id="PF25944">
    <property type="entry name" value="Beta-barrel_RND"/>
    <property type="match status" value="1"/>
</dbReference>
<feature type="domain" description="Multidrug resistance protein MdtA-like C-terminal permuted SH3" evidence="10">
    <location>
        <begin position="304"/>
        <end position="366"/>
    </location>
</feature>
<dbReference type="Gene3D" id="1.10.287.470">
    <property type="entry name" value="Helix hairpin bin"/>
    <property type="match status" value="1"/>
</dbReference>
<dbReference type="GO" id="GO:0022857">
    <property type="term" value="F:transmembrane transporter activity"/>
    <property type="evidence" value="ECO:0007669"/>
    <property type="project" value="InterPro"/>
</dbReference>
<evidence type="ECO:0000313" key="11">
    <source>
        <dbReference type="EMBL" id="ENO15260.1"/>
    </source>
</evidence>
<evidence type="ECO:0000259" key="7">
    <source>
        <dbReference type="Pfam" id="PF25876"/>
    </source>
</evidence>
<dbReference type="RefSeq" id="WP_004579556.1">
    <property type="nucleotide sequence ID" value="NZ_AP028878.1"/>
</dbReference>
<evidence type="ECO:0000259" key="9">
    <source>
        <dbReference type="Pfam" id="PF25944"/>
    </source>
</evidence>
<gene>
    <name evidence="11" type="ORF">J057_07916</name>
</gene>
<dbReference type="Pfam" id="PF25876">
    <property type="entry name" value="HH_MFP_RND"/>
    <property type="match status" value="1"/>
</dbReference>